<evidence type="ECO:0000256" key="3">
    <source>
        <dbReference type="ARBA" id="ARBA00022692"/>
    </source>
</evidence>
<dbReference type="Proteomes" id="UP001201163">
    <property type="component" value="Unassembled WGS sequence"/>
</dbReference>
<evidence type="ECO:0000313" key="9">
    <source>
        <dbReference type="Proteomes" id="UP001201163"/>
    </source>
</evidence>
<reference evidence="8" key="1">
    <citation type="submission" date="2022-01" db="EMBL/GenBank/DDBJ databases">
        <title>Comparative genomics reveals a dynamic genome evolution in the ectomycorrhizal milk-cap (Lactarius) mushrooms.</title>
        <authorList>
            <consortium name="DOE Joint Genome Institute"/>
            <person name="Lebreton A."/>
            <person name="Tang N."/>
            <person name="Kuo A."/>
            <person name="LaButti K."/>
            <person name="Drula E."/>
            <person name="Barry K."/>
            <person name="Clum A."/>
            <person name="Lipzen A."/>
            <person name="Mousain D."/>
            <person name="Ng V."/>
            <person name="Wang R."/>
            <person name="Wang X."/>
            <person name="Dai Y."/>
            <person name="Henrissat B."/>
            <person name="Grigoriev I.V."/>
            <person name="Guerin-Laguette A."/>
            <person name="Yu F."/>
            <person name="Martin F.M."/>
        </authorList>
    </citation>
    <scope>NUCLEOTIDE SEQUENCE</scope>
    <source>
        <strain evidence="8">QP</strain>
    </source>
</reference>
<organism evidence="8 9">
    <name type="scientific">Lactarius akahatsu</name>
    <dbReference type="NCBI Taxonomy" id="416441"/>
    <lineage>
        <taxon>Eukaryota</taxon>
        <taxon>Fungi</taxon>
        <taxon>Dikarya</taxon>
        <taxon>Basidiomycota</taxon>
        <taxon>Agaricomycotina</taxon>
        <taxon>Agaricomycetes</taxon>
        <taxon>Russulales</taxon>
        <taxon>Russulaceae</taxon>
        <taxon>Lactarius</taxon>
    </lineage>
</organism>
<evidence type="ECO:0000256" key="4">
    <source>
        <dbReference type="ARBA" id="ARBA00022989"/>
    </source>
</evidence>
<evidence type="ECO:0000313" key="8">
    <source>
        <dbReference type="EMBL" id="KAH8994542.1"/>
    </source>
</evidence>
<keyword evidence="9" id="KW-1185">Reference proteome</keyword>
<gene>
    <name evidence="8" type="ORF">EDB92DRAFT_1849784</name>
</gene>
<comment type="subcellular location">
    <subcellularLocation>
        <location evidence="1">Membrane</location>
        <topology evidence="1">Multi-pass membrane protein</topology>
    </subcellularLocation>
</comment>
<dbReference type="PANTHER" id="PTHR16932:SF18">
    <property type="entry name" value="INTERFERON, ALPHA-INDUCIBLE PROTEIN 27-LIKE 2"/>
    <property type="match status" value="1"/>
</dbReference>
<comment type="caution">
    <text evidence="8">The sequence shown here is derived from an EMBL/GenBank/DDBJ whole genome shotgun (WGS) entry which is preliminary data.</text>
</comment>
<evidence type="ECO:0000256" key="1">
    <source>
        <dbReference type="ARBA" id="ARBA00004141"/>
    </source>
</evidence>
<feature type="compositionally biased region" description="Acidic residues" evidence="6">
    <location>
        <begin position="101"/>
        <end position="130"/>
    </location>
</feature>
<evidence type="ECO:0000256" key="7">
    <source>
        <dbReference type="SAM" id="Phobius"/>
    </source>
</evidence>
<keyword evidence="4 7" id="KW-1133">Transmembrane helix</keyword>
<accession>A0AAD4LJ45</accession>
<keyword evidence="3 7" id="KW-0812">Transmembrane</keyword>
<evidence type="ECO:0000256" key="6">
    <source>
        <dbReference type="SAM" id="MobiDB-lite"/>
    </source>
</evidence>
<dbReference type="PANTHER" id="PTHR16932">
    <property type="entry name" value="INTERFERON ALPHA-INDUCIBLE PROTEIN 27"/>
    <property type="match status" value="1"/>
</dbReference>
<dbReference type="InterPro" id="IPR038213">
    <property type="entry name" value="IFI6/IFI27-like_sf"/>
</dbReference>
<evidence type="ECO:0000256" key="2">
    <source>
        <dbReference type="ARBA" id="ARBA00007262"/>
    </source>
</evidence>
<dbReference type="GO" id="GO:0016020">
    <property type="term" value="C:membrane"/>
    <property type="evidence" value="ECO:0007669"/>
    <property type="project" value="UniProtKB-SubCell"/>
</dbReference>
<protein>
    <submittedName>
        <fullName evidence="8">Uncharacterized protein</fullName>
    </submittedName>
</protein>
<name>A0AAD4LJ45_9AGAM</name>
<feature type="transmembrane region" description="Helical" evidence="7">
    <location>
        <begin position="14"/>
        <end position="39"/>
    </location>
</feature>
<evidence type="ECO:0000256" key="5">
    <source>
        <dbReference type="ARBA" id="ARBA00023136"/>
    </source>
</evidence>
<dbReference type="Pfam" id="PF06140">
    <property type="entry name" value="Ifi-6-16"/>
    <property type="match status" value="1"/>
</dbReference>
<dbReference type="AlphaFoldDB" id="A0AAD4LJ45"/>
<dbReference type="Gene3D" id="6.10.110.10">
    <property type="match status" value="1"/>
</dbReference>
<comment type="similarity">
    <text evidence="2">Belongs to the IFI6/IFI27 family.</text>
</comment>
<keyword evidence="5 7" id="KW-0472">Membrane</keyword>
<proteinExistence type="inferred from homology"/>
<dbReference type="InterPro" id="IPR009311">
    <property type="entry name" value="IFI6/IFI27-like"/>
</dbReference>
<dbReference type="EMBL" id="JAKELL010000014">
    <property type="protein sequence ID" value="KAH8994542.1"/>
    <property type="molecule type" value="Genomic_DNA"/>
</dbReference>
<sequence length="130" mass="12294">MSAPNPSHLDPRNLFMAAAGAVLGVVLTPIVAPVFLGIVGFGAAGPIAGTAAAAIQAGIGNVAAGSLFATAQSVAMGGSIPTVITAIGAGVGAAIGAGAGDADDPPENEENADNEDNEDNADNADDGAAE</sequence>
<feature type="region of interest" description="Disordered" evidence="6">
    <location>
        <begin position="97"/>
        <end position="130"/>
    </location>
</feature>